<organism evidence="1 2">
    <name type="scientific">Pseudoduganella rivuli</name>
    <dbReference type="NCBI Taxonomy" id="2666085"/>
    <lineage>
        <taxon>Bacteria</taxon>
        <taxon>Pseudomonadati</taxon>
        <taxon>Pseudomonadota</taxon>
        <taxon>Betaproteobacteria</taxon>
        <taxon>Burkholderiales</taxon>
        <taxon>Oxalobacteraceae</taxon>
        <taxon>Telluria group</taxon>
        <taxon>Pseudoduganella</taxon>
    </lineage>
</organism>
<dbReference type="Gene3D" id="1.20.1480.40">
    <property type="entry name" value="Uncharacterised protein PF16133, DUF4844"/>
    <property type="match status" value="1"/>
</dbReference>
<dbReference type="Pfam" id="PF16133">
    <property type="entry name" value="DUF4844"/>
    <property type="match status" value="1"/>
</dbReference>
<evidence type="ECO:0000313" key="1">
    <source>
        <dbReference type="EMBL" id="MRV76269.1"/>
    </source>
</evidence>
<keyword evidence="2" id="KW-1185">Reference proteome</keyword>
<dbReference type="Proteomes" id="UP000446768">
    <property type="component" value="Unassembled WGS sequence"/>
</dbReference>
<name>A0A7X2IUH7_9BURK</name>
<protein>
    <submittedName>
        <fullName evidence="1">DUF4844 domain-containing protein</fullName>
    </submittedName>
</protein>
<sequence length="121" mass="13543">MTDDPISEVEDEALTVDDNVVADLVAFRKTSKLEYLPGENIEAERERLSNILNALIDKLIAGVRANPSKLWVLTQFQHSLELVEGEDTEGREHFGMEIEEIMDILGIESSDGLLSYYLGGF</sequence>
<dbReference type="InterPro" id="IPR032301">
    <property type="entry name" value="DUF4844"/>
</dbReference>
<dbReference type="InterPro" id="IPR038360">
    <property type="entry name" value="DUF4844_sf"/>
</dbReference>
<dbReference type="RefSeq" id="WP_154381597.1">
    <property type="nucleotide sequence ID" value="NZ_WKJJ01000029.1"/>
</dbReference>
<proteinExistence type="predicted"/>
<dbReference type="EMBL" id="WKJJ01000029">
    <property type="protein sequence ID" value="MRV76269.1"/>
    <property type="molecule type" value="Genomic_DNA"/>
</dbReference>
<evidence type="ECO:0000313" key="2">
    <source>
        <dbReference type="Proteomes" id="UP000446768"/>
    </source>
</evidence>
<comment type="caution">
    <text evidence="1">The sequence shown here is derived from an EMBL/GenBank/DDBJ whole genome shotgun (WGS) entry which is preliminary data.</text>
</comment>
<gene>
    <name evidence="1" type="ORF">GJ700_31625</name>
</gene>
<reference evidence="1 2" key="1">
    <citation type="submission" date="2019-11" db="EMBL/GenBank/DDBJ databases">
        <title>Novel species isolated from a subtropical stream in China.</title>
        <authorList>
            <person name="Lu H."/>
        </authorList>
    </citation>
    <scope>NUCLEOTIDE SEQUENCE [LARGE SCALE GENOMIC DNA]</scope>
    <source>
        <strain evidence="1 2">FT92W</strain>
    </source>
</reference>
<dbReference type="AlphaFoldDB" id="A0A7X2IUH7"/>
<accession>A0A7X2IUH7</accession>